<keyword evidence="2" id="KW-1185">Reference proteome</keyword>
<evidence type="ECO:0000313" key="2">
    <source>
        <dbReference type="Proteomes" id="UP000007875"/>
    </source>
</evidence>
<protein>
    <submittedName>
        <fullName evidence="1">Uncharacterized protein</fullName>
    </submittedName>
</protein>
<dbReference type="HOGENOM" id="CLU_1401996_0_0_1"/>
<dbReference type="Ensembl" id="ENSCSAVT00000014351.1">
    <property type="protein sequence ID" value="ENSCSAVP00000014186.1"/>
    <property type="gene ID" value="ENSCSAVG00000008322.1"/>
</dbReference>
<dbReference type="AlphaFoldDB" id="H2Z9C1"/>
<dbReference type="Proteomes" id="UP000007875">
    <property type="component" value="Unassembled WGS sequence"/>
</dbReference>
<sequence length="194" mass="21914">MEHNEQQIDSNFQNLLDTLNSGNFVSGSDASQSQQQVQSQIQKLDSQVQQQSQLQQQFQSSVKHDLTKVSDLLDSADQSIQLPKGLETKEHHIVDQLSAQKTKDVKAEEDIHSQIKNAIQELTNTDIEGDASLQQLVHKTISDLNQLDSNQNHLLNQEQQQLQNLLAMDTTDLGQFQSEKRSDDLAEEIENLIN</sequence>
<reference evidence="1" key="2">
    <citation type="submission" date="2025-08" db="UniProtKB">
        <authorList>
            <consortium name="Ensembl"/>
        </authorList>
    </citation>
    <scope>IDENTIFICATION</scope>
</reference>
<reference evidence="2" key="1">
    <citation type="submission" date="2003-08" db="EMBL/GenBank/DDBJ databases">
        <authorList>
            <person name="Birren B."/>
            <person name="Nusbaum C."/>
            <person name="Abebe A."/>
            <person name="Abouelleil A."/>
            <person name="Adekoya E."/>
            <person name="Ait-zahra M."/>
            <person name="Allen N."/>
            <person name="Allen T."/>
            <person name="An P."/>
            <person name="Anderson M."/>
            <person name="Anderson S."/>
            <person name="Arachchi H."/>
            <person name="Armbruster J."/>
            <person name="Bachantsang P."/>
            <person name="Baldwin J."/>
            <person name="Barry A."/>
            <person name="Bayul T."/>
            <person name="Blitshsteyn B."/>
            <person name="Bloom T."/>
            <person name="Blye J."/>
            <person name="Boguslavskiy L."/>
            <person name="Borowsky M."/>
            <person name="Boukhgalter B."/>
            <person name="Brunache A."/>
            <person name="Butler J."/>
            <person name="Calixte N."/>
            <person name="Calvo S."/>
            <person name="Camarata J."/>
            <person name="Campo K."/>
            <person name="Chang J."/>
            <person name="Cheshatsang Y."/>
            <person name="Citroen M."/>
            <person name="Collymore A."/>
            <person name="Considine T."/>
            <person name="Cook A."/>
            <person name="Cooke P."/>
            <person name="Corum B."/>
            <person name="Cuomo C."/>
            <person name="David R."/>
            <person name="Dawoe T."/>
            <person name="Degray S."/>
            <person name="Dodge S."/>
            <person name="Dooley K."/>
            <person name="Dorje P."/>
            <person name="Dorjee K."/>
            <person name="Dorris L."/>
            <person name="Duffey N."/>
            <person name="Dupes A."/>
            <person name="Elkins T."/>
            <person name="Engels R."/>
            <person name="Erickson J."/>
            <person name="Farina A."/>
            <person name="Faro S."/>
            <person name="Ferreira P."/>
            <person name="Fischer H."/>
            <person name="Fitzgerald M."/>
            <person name="Foley K."/>
            <person name="Gage D."/>
            <person name="Galagan J."/>
            <person name="Gearin G."/>
            <person name="Gnerre S."/>
            <person name="Gnirke A."/>
            <person name="Goyette A."/>
            <person name="Graham J."/>
            <person name="Grandbois E."/>
            <person name="Gyaltsen K."/>
            <person name="Hafez N."/>
            <person name="Hagopian D."/>
            <person name="Hagos B."/>
            <person name="Hall J."/>
            <person name="Hatcher B."/>
            <person name="Heller A."/>
            <person name="Higgins H."/>
            <person name="Honan T."/>
            <person name="Horn A."/>
            <person name="Houde N."/>
            <person name="Hughes L."/>
            <person name="Hulme W."/>
            <person name="Husby E."/>
            <person name="Iliev I."/>
            <person name="Jaffe D."/>
            <person name="Jones C."/>
            <person name="Kamal M."/>
            <person name="Kamat A."/>
            <person name="Kamvysselis M."/>
            <person name="Karlsson E."/>
            <person name="Kells C."/>
            <person name="Kieu A."/>
            <person name="Kisner P."/>
            <person name="Kodira C."/>
            <person name="Kulbokas E."/>
            <person name="Labutti K."/>
            <person name="Lama D."/>
            <person name="Landers T."/>
            <person name="Leger J."/>
            <person name="Levine S."/>
            <person name="Lewis D."/>
            <person name="Lewis T."/>
            <person name="Lindblad-toh K."/>
            <person name="Liu X."/>
            <person name="Lokyitsang T."/>
            <person name="Lokyitsang Y."/>
            <person name="Lucien O."/>
            <person name="Lui A."/>
            <person name="Ma L.J."/>
            <person name="Mabbitt R."/>
            <person name="Macdonald J."/>
            <person name="Maclean C."/>
            <person name="Major J."/>
            <person name="Manning J."/>
            <person name="Marabella R."/>
            <person name="Maru K."/>
            <person name="Matthews C."/>
            <person name="Mauceli E."/>
            <person name="Mccarthy M."/>
            <person name="Mcdonough S."/>
            <person name="Mcghee T."/>
            <person name="Meldrim J."/>
            <person name="Meneus L."/>
            <person name="Mesirov J."/>
            <person name="Mihalev A."/>
            <person name="Mihova T."/>
            <person name="Mikkelsen T."/>
            <person name="Mlenga V."/>
            <person name="Moru K."/>
            <person name="Mozes J."/>
            <person name="Mulrain L."/>
            <person name="Munson G."/>
            <person name="Naylor J."/>
            <person name="Newes C."/>
            <person name="Nguyen C."/>
            <person name="Nguyen N."/>
            <person name="Nguyen T."/>
            <person name="Nicol R."/>
            <person name="Nielsen C."/>
            <person name="Nizzari M."/>
            <person name="Norbu C."/>
            <person name="Norbu N."/>
            <person name="O'donnell P."/>
            <person name="Okoawo O."/>
            <person name="O'leary S."/>
            <person name="Omotosho B."/>
            <person name="O'neill K."/>
            <person name="Osman S."/>
            <person name="Parker S."/>
            <person name="Perrin D."/>
            <person name="Phunkhang P."/>
            <person name="Piqani B."/>
            <person name="Purcell S."/>
            <person name="Rachupka T."/>
            <person name="Ramasamy U."/>
            <person name="Rameau R."/>
            <person name="Ray V."/>
            <person name="Raymond C."/>
            <person name="Retta R."/>
            <person name="Richardson S."/>
            <person name="Rise C."/>
            <person name="Rodriguez J."/>
            <person name="Rogers J."/>
            <person name="Rogov P."/>
            <person name="Rutman M."/>
            <person name="Schupbach R."/>
            <person name="Seaman C."/>
            <person name="Settipalli S."/>
            <person name="Sharpe T."/>
            <person name="Sheridan J."/>
            <person name="Sherpa N."/>
            <person name="Shi J."/>
            <person name="Smirnov S."/>
            <person name="Smith C."/>
            <person name="Sougnez C."/>
            <person name="Spencer B."/>
            <person name="Stalker J."/>
            <person name="Stange-thomann N."/>
            <person name="Stavropoulos S."/>
            <person name="Stetson K."/>
            <person name="Stone C."/>
            <person name="Stone S."/>
            <person name="Stubbs M."/>
            <person name="Talamas J."/>
            <person name="Tchuinga P."/>
            <person name="Tenzing P."/>
            <person name="Tesfaye S."/>
            <person name="Theodore J."/>
            <person name="Thoulutsang Y."/>
            <person name="Topham K."/>
            <person name="Towey S."/>
            <person name="Tsamla T."/>
            <person name="Tsomo N."/>
            <person name="Vallee D."/>
            <person name="Vassiliev H."/>
            <person name="Venkataraman V."/>
            <person name="Vinson J."/>
            <person name="Vo A."/>
            <person name="Wade C."/>
            <person name="Wang S."/>
            <person name="Wangchuk T."/>
            <person name="Wangdi T."/>
            <person name="Whittaker C."/>
            <person name="Wilkinson J."/>
            <person name="Wu Y."/>
            <person name="Wyman D."/>
            <person name="Yadav S."/>
            <person name="Yang S."/>
            <person name="Yang X."/>
            <person name="Yeager S."/>
            <person name="Yee E."/>
            <person name="Young G."/>
            <person name="Zainoun J."/>
            <person name="Zembeck L."/>
            <person name="Zimmer A."/>
            <person name="Zody M."/>
            <person name="Lander E."/>
        </authorList>
    </citation>
    <scope>NUCLEOTIDE SEQUENCE [LARGE SCALE GENOMIC DNA]</scope>
</reference>
<dbReference type="GeneTree" id="ENSGT00940000167823"/>
<accession>H2Z9C1</accession>
<name>H2Z9C1_CIOSA</name>
<proteinExistence type="predicted"/>
<evidence type="ECO:0000313" key="1">
    <source>
        <dbReference type="Ensembl" id="ENSCSAVP00000014186.1"/>
    </source>
</evidence>
<organism evidence="1 2">
    <name type="scientific">Ciona savignyi</name>
    <name type="common">Pacific transparent sea squirt</name>
    <dbReference type="NCBI Taxonomy" id="51511"/>
    <lineage>
        <taxon>Eukaryota</taxon>
        <taxon>Metazoa</taxon>
        <taxon>Chordata</taxon>
        <taxon>Tunicata</taxon>
        <taxon>Ascidiacea</taxon>
        <taxon>Phlebobranchia</taxon>
        <taxon>Cionidae</taxon>
        <taxon>Ciona</taxon>
    </lineage>
</organism>
<reference evidence="1" key="3">
    <citation type="submission" date="2025-09" db="UniProtKB">
        <authorList>
            <consortium name="Ensembl"/>
        </authorList>
    </citation>
    <scope>IDENTIFICATION</scope>
</reference>